<accession>A0A858RLQ6</accession>
<keyword evidence="3" id="KW-1185">Reference proteome</keyword>
<reference evidence="2 3" key="1">
    <citation type="submission" date="2020-04" db="EMBL/GenBank/DDBJ databases">
        <title>Luteolibacter sp. G-1-1-1 isolated from soil.</title>
        <authorList>
            <person name="Dahal R.H."/>
        </authorList>
    </citation>
    <scope>NUCLEOTIDE SEQUENCE [LARGE SCALE GENOMIC DNA]</scope>
    <source>
        <strain evidence="2 3">G-1-1-1</strain>
    </source>
</reference>
<proteinExistence type="predicted"/>
<evidence type="ECO:0000313" key="2">
    <source>
        <dbReference type="EMBL" id="QJE97398.1"/>
    </source>
</evidence>
<dbReference type="KEGG" id="luo:HHL09_16930"/>
<feature type="compositionally biased region" description="Basic and acidic residues" evidence="1">
    <location>
        <begin position="65"/>
        <end position="74"/>
    </location>
</feature>
<evidence type="ECO:0000256" key="1">
    <source>
        <dbReference type="SAM" id="MobiDB-lite"/>
    </source>
</evidence>
<gene>
    <name evidence="2" type="ORF">HHL09_16930</name>
</gene>
<protein>
    <submittedName>
        <fullName evidence="2">Uncharacterized protein</fullName>
    </submittedName>
</protein>
<feature type="region of interest" description="Disordered" evidence="1">
    <location>
        <begin position="54"/>
        <end position="74"/>
    </location>
</feature>
<dbReference type="Proteomes" id="UP000501812">
    <property type="component" value="Chromosome"/>
</dbReference>
<name>A0A858RLQ6_9BACT</name>
<sequence>MNSRVIPLLLILVLLQSALVVGLLVKSPSRQTAAAPATIQFKVMEGSMIELEREDKDQPVPTDIPDLKYSRPIG</sequence>
<dbReference type="EMBL" id="CP051774">
    <property type="protein sequence ID" value="QJE97398.1"/>
    <property type="molecule type" value="Genomic_DNA"/>
</dbReference>
<evidence type="ECO:0000313" key="3">
    <source>
        <dbReference type="Proteomes" id="UP000501812"/>
    </source>
</evidence>
<dbReference type="RefSeq" id="WP_169455798.1">
    <property type="nucleotide sequence ID" value="NZ_CP051774.1"/>
</dbReference>
<organism evidence="2 3">
    <name type="scientific">Luteolibacter luteus</name>
    <dbReference type="NCBI Taxonomy" id="2728835"/>
    <lineage>
        <taxon>Bacteria</taxon>
        <taxon>Pseudomonadati</taxon>
        <taxon>Verrucomicrobiota</taxon>
        <taxon>Verrucomicrobiia</taxon>
        <taxon>Verrucomicrobiales</taxon>
        <taxon>Verrucomicrobiaceae</taxon>
        <taxon>Luteolibacter</taxon>
    </lineage>
</organism>
<dbReference type="AlphaFoldDB" id="A0A858RLQ6"/>